<dbReference type="SUPFAM" id="SSF56112">
    <property type="entry name" value="Protein kinase-like (PK-like)"/>
    <property type="match status" value="1"/>
</dbReference>
<sequence length="387" mass="43667">MVEPILNWAPASPVNEYLARINWQELCSRASRLNQGHRCAALDLVNAGLNHVIRILEFQDSQHTRWVVSIPKDGPCETKKRNFGLRAEVDVMMLLNEKGLSIPRIFDYELNADNPVGAAFILMEFLPGNVAMDAFGGWESHRGLLPLEYRPKLYSGIATLQKKLASVRFSKIGIVVRDVHGEYNIGPFPDLGGPFKTSSSFFEAWAQYAQFPTRSLELLRQMSDGNQKQLAHEISDAIAQFPTRLAEMAKAGYMNLKAGPFPVCHTDLMHSNIVVDEGCRVLGIIDWEGACTLPWEMVEYPLFLDTIPQIFNTPDKYDRDGKPLDDDTRQCWQDRETYLGMVRSAECTDHRLSDSLGDVKSLGLAYAVRLFNAGKLGFYDQVLDQYL</sequence>
<reference evidence="2 3" key="1">
    <citation type="submission" date="2024-02" db="EMBL/GenBank/DDBJ databases">
        <title>First draft genome assembly of two strains of Seiridium cardinale.</title>
        <authorList>
            <person name="Emiliani G."/>
            <person name="Scali E."/>
        </authorList>
    </citation>
    <scope>NUCLEOTIDE SEQUENCE [LARGE SCALE GENOMIC DNA]</scope>
    <source>
        <strain evidence="2 3">BM-138-000479</strain>
    </source>
</reference>
<proteinExistence type="predicted"/>
<name>A0ABR2XH44_9PEZI</name>
<feature type="domain" description="Aminoglycoside phosphotransferase" evidence="1">
    <location>
        <begin position="60"/>
        <end position="291"/>
    </location>
</feature>
<dbReference type="Proteomes" id="UP001465668">
    <property type="component" value="Unassembled WGS sequence"/>
</dbReference>
<dbReference type="EMBL" id="JARVKM010000054">
    <property type="protein sequence ID" value="KAK9773057.1"/>
    <property type="molecule type" value="Genomic_DNA"/>
</dbReference>
<organism evidence="2 3">
    <name type="scientific">Seiridium cardinale</name>
    <dbReference type="NCBI Taxonomy" id="138064"/>
    <lineage>
        <taxon>Eukaryota</taxon>
        <taxon>Fungi</taxon>
        <taxon>Dikarya</taxon>
        <taxon>Ascomycota</taxon>
        <taxon>Pezizomycotina</taxon>
        <taxon>Sordariomycetes</taxon>
        <taxon>Xylariomycetidae</taxon>
        <taxon>Amphisphaeriales</taxon>
        <taxon>Sporocadaceae</taxon>
        <taxon>Seiridium</taxon>
    </lineage>
</organism>
<dbReference type="Pfam" id="PF01636">
    <property type="entry name" value="APH"/>
    <property type="match status" value="1"/>
</dbReference>
<accession>A0ABR2XH44</accession>
<dbReference type="InterPro" id="IPR051678">
    <property type="entry name" value="AGP_Transferase"/>
</dbReference>
<dbReference type="Gene3D" id="3.90.1200.10">
    <property type="match status" value="1"/>
</dbReference>
<evidence type="ECO:0000313" key="3">
    <source>
        <dbReference type="Proteomes" id="UP001465668"/>
    </source>
</evidence>
<comment type="caution">
    <text evidence="2">The sequence shown here is derived from an EMBL/GenBank/DDBJ whole genome shotgun (WGS) entry which is preliminary data.</text>
</comment>
<keyword evidence="3" id="KW-1185">Reference proteome</keyword>
<evidence type="ECO:0000313" key="2">
    <source>
        <dbReference type="EMBL" id="KAK9773057.1"/>
    </source>
</evidence>
<dbReference type="PANTHER" id="PTHR21310">
    <property type="entry name" value="AMINOGLYCOSIDE PHOSPHOTRANSFERASE-RELATED-RELATED"/>
    <property type="match status" value="1"/>
</dbReference>
<dbReference type="PANTHER" id="PTHR21310:SF37">
    <property type="entry name" value="AMINOGLYCOSIDE PHOSPHOTRANSFERASE DOMAIN-CONTAINING PROTEIN"/>
    <property type="match status" value="1"/>
</dbReference>
<gene>
    <name evidence="2" type="ORF">SCAR479_10179</name>
</gene>
<dbReference type="InterPro" id="IPR002575">
    <property type="entry name" value="Aminoglycoside_PTrfase"/>
</dbReference>
<evidence type="ECO:0000259" key="1">
    <source>
        <dbReference type="Pfam" id="PF01636"/>
    </source>
</evidence>
<protein>
    <recommendedName>
        <fullName evidence="1">Aminoglycoside phosphotransferase domain-containing protein</fullName>
    </recommendedName>
</protein>
<dbReference type="InterPro" id="IPR011009">
    <property type="entry name" value="Kinase-like_dom_sf"/>
</dbReference>